<dbReference type="PANTHER" id="PTHR24255">
    <property type="entry name" value="COMPLEMENT COMPONENT 1, S SUBCOMPONENT-RELATED"/>
    <property type="match status" value="1"/>
</dbReference>
<sequence>MYNGTKAWMGMACFQNDLPQHGCYEMKLDRWLLLSHALCFSLLKALAHIVELNNMFGQIQSPGYPDSYPSDSEVTWNITVPEGFRIKLYFMHFNLESSYLCEYDYVKGDDDGIADTAHQQLEEGQDPKAVVWMLSFYENSSPA</sequence>
<feature type="domain" description="CUB" evidence="5">
    <location>
        <begin position="39"/>
        <end position="143"/>
    </location>
</feature>
<protein>
    <recommendedName>
        <fullName evidence="5">CUB domain-containing protein</fullName>
    </recommendedName>
</protein>
<proteinExistence type="predicted"/>
<dbReference type="PANTHER" id="PTHR24255:SF13">
    <property type="entry name" value="MANNAN-BINDING LECTIN SERINE PROTEASE 1"/>
    <property type="match status" value="1"/>
</dbReference>
<evidence type="ECO:0000259" key="5">
    <source>
        <dbReference type="PROSITE" id="PS01180"/>
    </source>
</evidence>
<dbReference type="GO" id="GO:0005615">
    <property type="term" value="C:extracellular space"/>
    <property type="evidence" value="ECO:0007669"/>
    <property type="project" value="TreeGrafter"/>
</dbReference>
<dbReference type="GO" id="GO:0001867">
    <property type="term" value="P:complement activation, lectin pathway"/>
    <property type="evidence" value="ECO:0007669"/>
    <property type="project" value="TreeGrafter"/>
</dbReference>
<dbReference type="Proteomes" id="UP001159641">
    <property type="component" value="Unassembled WGS sequence"/>
</dbReference>
<keyword evidence="7" id="KW-1185">Reference proteome</keyword>
<evidence type="ECO:0000256" key="1">
    <source>
        <dbReference type="ARBA" id="ARBA00022588"/>
    </source>
</evidence>
<comment type="caution">
    <text evidence="4">Lacks conserved residue(s) required for the propagation of feature annotation.</text>
</comment>
<dbReference type="PROSITE" id="PS01180">
    <property type="entry name" value="CUB"/>
    <property type="match status" value="1"/>
</dbReference>
<reference evidence="6 7" key="1">
    <citation type="submission" date="2022-11" db="EMBL/GenBank/DDBJ databases">
        <title>Whole genome sequence of Eschrichtius robustus ER-17-0199.</title>
        <authorList>
            <person name="Bruniche-Olsen A."/>
            <person name="Black A.N."/>
            <person name="Fields C.J."/>
            <person name="Walden K."/>
            <person name="Dewoody J.A."/>
        </authorList>
    </citation>
    <scope>NUCLEOTIDE SEQUENCE [LARGE SCALE GENOMIC DNA]</scope>
    <source>
        <strain evidence="6">ER-17-0199</strain>
        <tissue evidence="6">Blubber</tissue>
    </source>
</reference>
<evidence type="ECO:0000256" key="3">
    <source>
        <dbReference type="ARBA" id="ARBA00023157"/>
    </source>
</evidence>
<dbReference type="CDD" id="cd00041">
    <property type="entry name" value="CUB"/>
    <property type="match status" value="1"/>
</dbReference>
<keyword evidence="3" id="KW-1015">Disulfide bond</keyword>
<comment type="caution">
    <text evidence="6">The sequence shown here is derived from an EMBL/GenBank/DDBJ whole genome shotgun (WGS) entry which is preliminary data.</text>
</comment>
<organism evidence="6 7">
    <name type="scientific">Eschrichtius robustus</name>
    <name type="common">California gray whale</name>
    <name type="synonym">Eschrichtius gibbosus</name>
    <dbReference type="NCBI Taxonomy" id="9764"/>
    <lineage>
        <taxon>Eukaryota</taxon>
        <taxon>Metazoa</taxon>
        <taxon>Chordata</taxon>
        <taxon>Craniata</taxon>
        <taxon>Vertebrata</taxon>
        <taxon>Euteleostomi</taxon>
        <taxon>Mammalia</taxon>
        <taxon>Eutheria</taxon>
        <taxon>Laurasiatheria</taxon>
        <taxon>Artiodactyla</taxon>
        <taxon>Whippomorpha</taxon>
        <taxon>Cetacea</taxon>
        <taxon>Mysticeti</taxon>
        <taxon>Eschrichtiidae</taxon>
        <taxon>Eschrichtius</taxon>
    </lineage>
</organism>
<dbReference type="Pfam" id="PF00431">
    <property type="entry name" value="CUB"/>
    <property type="match status" value="1"/>
</dbReference>
<dbReference type="FunFam" id="2.60.120.290:FF:000012">
    <property type="entry name" value="mannan-binding lectin serine protease 1 isoform X1"/>
    <property type="match status" value="1"/>
</dbReference>
<dbReference type="SMART" id="SM00042">
    <property type="entry name" value="CUB"/>
    <property type="match status" value="1"/>
</dbReference>
<keyword evidence="1" id="KW-0399">Innate immunity</keyword>
<keyword evidence="2" id="KW-0391">Immunity</keyword>
<evidence type="ECO:0000313" key="7">
    <source>
        <dbReference type="Proteomes" id="UP001159641"/>
    </source>
</evidence>
<evidence type="ECO:0000313" key="6">
    <source>
        <dbReference type="EMBL" id="KAJ8776043.1"/>
    </source>
</evidence>
<dbReference type="GO" id="GO:0004252">
    <property type="term" value="F:serine-type endopeptidase activity"/>
    <property type="evidence" value="ECO:0007669"/>
    <property type="project" value="TreeGrafter"/>
</dbReference>
<name>A0AB34G8E3_ESCRO</name>
<gene>
    <name evidence="6" type="ORF">J1605_015887</name>
</gene>
<accession>A0AB34G8E3</accession>
<dbReference type="SUPFAM" id="SSF49854">
    <property type="entry name" value="Spermadhesin, CUB domain"/>
    <property type="match status" value="1"/>
</dbReference>
<evidence type="ECO:0000256" key="4">
    <source>
        <dbReference type="PROSITE-ProRule" id="PRU00059"/>
    </source>
</evidence>
<evidence type="ECO:0000256" key="2">
    <source>
        <dbReference type="ARBA" id="ARBA00022859"/>
    </source>
</evidence>
<dbReference type="InterPro" id="IPR000859">
    <property type="entry name" value="CUB_dom"/>
</dbReference>
<dbReference type="AlphaFoldDB" id="A0AB34G8E3"/>
<dbReference type="Gene3D" id="2.60.120.290">
    <property type="entry name" value="Spermadhesin, CUB domain"/>
    <property type="match status" value="1"/>
</dbReference>
<dbReference type="InterPro" id="IPR035914">
    <property type="entry name" value="Sperma_CUB_dom_sf"/>
</dbReference>
<dbReference type="EMBL" id="JAIQCJ010002527">
    <property type="protein sequence ID" value="KAJ8776043.1"/>
    <property type="molecule type" value="Genomic_DNA"/>
</dbReference>